<sequence length="115" mass="12470">MAVPSIDASVSGGCLHVLVKGELIYEHQALLREQFDELLQHGDACIVVDLTQVGFCDSSGLNVLLDLRLQAEQNGRQLLLACVPDPLRRLLEITGSDQVLRIYDTVAEADAACVP</sequence>
<dbReference type="SUPFAM" id="SSF52091">
    <property type="entry name" value="SpoIIaa-like"/>
    <property type="match status" value="1"/>
</dbReference>
<evidence type="ECO:0000256" key="1">
    <source>
        <dbReference type="ARBA" id="ARBA00009013"/>
    </source>
</evidence>
<evidence type="ECO:0000313" key="5">
    <source>
        <dbReference type="Proteomes" id="UP001257948"/>
    </source>
</evidence>
<dbReference type="PANTHER" id="PTHR33495">
    <property type="entry name" value="ANTI-SIGMA FACTOR ANTAGONIST TM_1081-RELATED-RELATED"/>
    <property type="match status" value="1"/>
</dbReference>
<accession>A0ABU3LXE2</accession>
<reference evidence="5" key="1">
    <citation type="submission" date="2023-07" db="EMBL/GenBank/DDBJ databases">
        <title>Draft genome sequence of the endophytic actinobacterium Streptomyces justiciae WPN32, a potential antibiotic producer.</title>
        <authorList>
            <person name="Yasawong M."/>
            <person name="Pana W."/>
            <person name="Ganta P."/>
            <person name="Santapan N."/>
            <person name="Songngamsuk T."/>
            <person name="Phatcharaharikarn M."/>
            <person name="Kerdtoob S."/>
            <person name="Nantapong N."/>
        </authorList>
    </citation>
    <scope>NUCLEOTIDE SEQUENCE [LARGE SCALE GENOMIC DNA]</scope>
    <source>
        <strain evidence="5">WPN32</strain>
    </source>
</reference>
<comment type="similarity">
    <text evidence="1 2">Belongs to the anti-sigma-factor antagonist family.</text>
</comment>
<dbReference type="CDD" id="cd07043">
    <property type="entry name" value="STAS_anti-anti-sigma_factors"/>
    <property type="match status" value="1"/>
</dbReference>
<dbReference type="PANTHER" id="PTHR33495:SF2">
    <property type="entry name" value="ANTI-SIGMA FACTOR ANTAGONIST TM_1081-RELATED"/>
    <property type="match status" value="1"/>
</dbReference>
<gene>
    <name evidence="4" type="ORF">RQC66_22050</name>
</gene>
<organism evidence="4 5">
    <name type="scientific">Streptomyces justiciae</name>
    <dbReference type="NCBI Taxonomy" id="2780140"/>
    <lineage>
        <taxon>Bacteria</taxon>
        <taxon>Bacillati</taxon>
        <taxon>Actinomycetota</taxon>
        <taxon>Actinomycetes</taxon>
        <taxon>Kitasatosporales</taxon>
        <taxon>Streptomycetaceae</taxon>
        <taxon>Streptomyces</taxon>
    </lineage>
</organism>
<dbReference type="Proteomes" id="UP001257948">
    <property type="component" value="Unassembled WGS sequence"/>
</dbReference>
<dbReference type="PROSITE" id="PS50801">
    <property type="entry name" value="STAS"/>
    <property type="match status" value="1"/>
</dbReference>
<name>A0ABU3LXE2_9ACTN</name>
<evidence type="ECO:0000256" key="2">
    <source>
        <dbReference type="RuleBase" id="RU003749"/>
    </source>
</evidence>
<evidence type="ECO:0000259" key="3">
    <source>
        <dbReference type="PROSITE" id="PS50801"/>
    </source>
</evidence>
<protein>
    <recommendedName>
        <fullName evidence="2">Anti-sigma factor antagonist</fullName>
    </recommendedName>
</protein>
<dbReference type="InterPro" id="IPR003658">
    <property type="entry name" value="Anti-sigma_ant"/>
</dbReference>
<comment type="caution">
    <text evidence="4">The sequence shown here is derived from an EMBL/GenBank/DDBJ whole genome shotgun (WGS) entry which is preliminary data.</text>
</comment>
<dbReference type="EMBL" id="JAVTLL010000014">
    <property type="protein sequence ID" value="MDT7843409.1"/>
    <property type="molecule type" value="Genomic_DNA"/>
</dbReference>
<proteinExistence type="inferred from homology"/>
<dbReference type="Gene3D" id="3.30.750.24">
    <property type="entry name" value="STAS domain"/>
    <property type="match status" value="1"/>
</dbReference>
<dbReference type="RefSeq" id="WP_314202958.1">
    <property type="nucleotide sequence ID" value="NZ_JAVTLL010000014.1"/>
</dbReference>
<dbReference type="NCBIfam" id="TIGR00377">
    <property type="entry name" value="ant_ant_sig"/>
    <property type="match status" value="1"/>
</dbReference>
<dbReference type="Pfam" id="PF01740">
    <property type="entry name" value="STAS"/>
    <property type="match status" value="1"/>
</dbReference>
<dbReference type="InterPro" id="IPR002645">
    <property type="entry name" value="STAS_dom"/>
</dbReference>
<keyword evidence="5" id="KW-1185">Reference proteome</keyword>
<feature type="domain" description="STAS" evidence="3">
    <location>
        <begin position="4"/>
        <end position="113"/>
    </location>
</feature>
<evidence type="ECO:0000313" key="4">
    <source>
        <dbReference type="EMBL" id="MDT7843409.1"/>
    </source>
</evidence>
<dbReference type="InterPro" id="IPR036513">
    <property type="entry name" value="STAS_dom_sf"/>
</dbReference>